<dbReference type="OMA" id="RVLFINI"/>
<dbReference type="EMBL" id="LSRL02000587">
    <property type="protein sequence ID" value="TDG40371.1"/>
    <property type="molecule type" value="Genomic_DNA"/>
</dbReference>
<reference evidence="11 12" key="1">
    <citation type="journal article" date="2019" name="J. Hered.">
        <title>An Improved Genome Assembly for Drosophila navojoa, the Basal Species in the mojavensis Cluster.</title>
        <authorList>
            <person name="Vanderlinde T."/>
            <person name="Dupim E.G."/>
            <person name="Nazario-Yepiz N.O."/>
            <person name="Carvalho A.B."/>
        </authorList>
    </citation>
    <scope>NUCLEOTIDE SEQUENCE [LARGE SCALE GENOMIC DNA]</scope>
    <source>
        <strain evidence="11">Navoj_Jal97</strain>
        <tissue evidence="11">Whole organism</tissue>
    </source>
</reference>
<protein>
    <recommendedName>
        <fullName evidence="10">GOLD domain-containing protein</fullName>
    </recommendedName>
</protein>
<evidence type="ECO:0000256" key="4">
    <source>
        <dbReference type="ARBA" id="ARBA00022692"/>
    </source>
</evidence>
<evidence type="ECO:0000256" key="9">
    <source>
        <dbReference type="SAM" id="Phobius"/>
    </source>
</evidence>
<keyword evidence="12" id="KW-1185">Reference proteome</keyword>
<dbReference type="Pfam" id="PF01105">
    <property type="entry name" value="EMP24_GP25L"/>
    <property type="match status" value="1"/>
</dbReference>
<keyword evidence="7 9" id="KW-0472">Membrane</keyword>
<dbReference type="KEGG" id="dnv:108656156"/>
<dbReference type="PANTHER" id="PTHR22811">
    <property type="entry name" value="TRANSMEMBRANE EMP24 DOMAIN-CONTAINING PROTEIN"/>
    <property type="match status" value="1"/>
</dbReference>
<sequence>MLKSYIIILTILGSIPVLHGIKFYLWPNASKCLKEDMQANQLIMGEYEVSNVPGQVINYIVRDSKGHILSQKDEITKGKFTFSAEVYETYEICFTSIVEVNQPGVNQEVSLIIQKGFEEKSSADLGEASKLKPTEADLKRLEDLSDLILHDFQLMRKREQEMRDTNEKTNTRVLYYSVFSMSCLLGLATWQVLYLRRYFMIKKIID</sequence>
<dbReference type="GO" id="GO:0016020">
    <property type="term" value="C:membrane"/>
    <property type="evidence" value="ECO:0007669"/>
    <property type="project" value="UniProtKB-SubCell"/>
</dbReference>
<evidence type="ECO:0000256" key="8">
    <source>
        <dbReference type="RuleBase" id="RU003827"/>
    </source>
</evidence>
<evidence type="ECO:0000256" key="3">
    <source>
        <dbReference type="ARBA" id="ARBA00022473"/>
    </source>
</evidence>
<feature type="transmembrane region" description="Helical" evidence="9">
    <location>
        <begin position="173"/>
        <end position="195"/>
    </location>
</feature>
<keyword evidence="4 8" id="KW-0812">Transmembrane</keyword>
<organism evidence="11 12">
    <name type="scientific">Drosophila navojoa</name>
    <name type="common">Fruit fly</name>
    <dbReference type="NCBI Taxonomy" id="7232"/>
    <lineage>
        <taxon>Eukaryota</taxon>
        <taxon>Metazoa</taxon>
        <taxon>Ecdysozoa</taxon>
        <taxon>Arthropoda</taxon>
        <taxon>Hexapoda</taxon>
        <taxon>Insecta</taxon>
        <taxon>Pterygota</taxon>
        <taxon>Neoptera</taxon>
        <taxon>Endopterygota</taxon>
        <taxon>Diptera</taxon>
        <taxon>Brachycera</taxon>
        <taxon>Muscomorpha</taxon>
        <taxon>Ephydroidea</taxon>
        <taxon>Drosophilidae</taxon>
        <taxon>Drosophila</taxon>
    </lineage>
</organism>
<evidence type="ECO:0000313" key="12">
    <source>
        <dbReference type="Proteomes" id="UP000295192"/>
    </source>
</evidence>
<dbReference type="SMART" id="SM01190">
    <property type="entry name" value="EMP24_GP25L"/>
    <property type="match status" value="1"/>
</dbReference>
<evidence type="ECO:0000259" key="10">
    <source>
        <dbReference type="PROSITE" id="PS50866"/>
    </source>
</evidence>
<dbReference type="OrthoDB" id="759142at2759"/>
<feature type="domain" description="GOLD" evidence="10">
    <location>
        <begin position="30"/>
        <end position="154"/>
    </location>
</feature>
<evidence type="ECO:0000256" key="5">
    <source>
        <dbReference type="ARBA" id="ARBA00022729"/>
    </source>
</evidence>
<evidence type="ECO:0000256" key="1">
    <source>
        <dbReference type="ARBA" id="ARBA00004479"/>
    </source>
</evidence>
<dbReference type="Proteomes" id="UP000295192">
    <property type="component" value="Unassembled WGS sequence"/>
</dbReference>
<evidence type="ECO:0000313" key="11">
    <source>
        <dbReference type="EMBL" id="TDG40371.1"/>
    </source>
</evidence>
<evidence type="ECO:0000256" key="7">
    <source>
        <dbReference type="ARBA" id="ARBA00023136"/>
    </source>
</evidence>
<name>A0A484AXN0_DRONA</name>
<dbReference type="PROSITE" id="PS50866">
    <property type="entry name" value="GOLD"/>
    <property type="match status" value="1"/>
</dbReference>
<gene>
    <name evidence="11" type="ORF">AWZ03_013209</name>
</gene>
<dbReference type="AlphaFoldDB" id="A0A484AXN0"/>
<accession>A0A484AXN0</accession>
<comment type="subcellular location">
    <subcellularLocation>
        <location evidence="1 8">Membrane</location>
        <topology evidence="1 8">Single-pass type I membrane protein</topology>
    </subcellularLocation>
</comment>
<dbReference type="InterPro" id="IPR009038">
    <property type="entry name" value="GOLD_dom"/>
</dbReference>
<keyword evidence="5" id="KW-0732">Signal</keyword>
<comment type="caution">
    <text evidence="11">The sequence shown here is derived from an EMBL/GenBank/DDBJ whole genome shotgun (WGS) entry which is preliminary data.</text>
</comment>
<evidence type="ECO:0000256" key="2">
    <source>
        <dbReference type="ARBA" id="ARBA00007104"/>
    </source>
</evidence>
<comment type="similarity">
    <text evidence="2 8">Belongs to the EMP24/GP25L family.</text>
</comment>
<evidence type="ECO:0000256" key="6">
    <source>
        <dbReference type="ARBA" id="ARBA00022989"/>
    </source>
</evidence>
<dbReference type="InterPro" id="IPR015720">
    <property type="entry name" value="Emp24-like"/>
</dbReference>
<keyword evidence="3" id="KW-0217">Developmental protein</keyword>
<keyword evidence="6 9" id="KW-1133">Transmembrane helix</keyword>
<proteinExistence type="inferred from homology"/>
<dbReference type="STRING" id="7232.A0A484AXN0"/>